<dbReference type="AlphaFoldDB" id="A0A540K5I5"/>
<feature type="region of interest" description="Disordered" evidence="1">
    <location>
        <begin position="1"/>
        <end position="24"/>
    </location>
</feature>
<organism evidence="2 3">
    <name type="scientific">Malus baccata</name>
    <name type="common">Siberian crab apple</name>
    <name type="synonym">Pyrus baccata</name>
    <dbReference type="NCBI Taxonomy" id="106549"/>
    <lineage>
        <taxon>Eukaryota</taxon>
        <taxon>Viridiplantae</taxon>
        <taxon>Streptophyta</taxon>
        <taxon>Embryophyta</taxon>
        <taxon>Tracheophyta</taxon>
        <taxon>Spermatophyta</taxon>
        <taxon>Magnoliopsida</taxon>
        <taxon>eudicotyledons</taxon>
        <taxon>Gunneridae</taxon>
        <taxon>Pentapetalae</taxon>
        <taxon>rosids</taxon>
        <taxon>fabids</taxon>
        <taxon>Rosales</taxon>
        <taxon>Rosaceae</taxon>
        <taxon>Amygdaloideae</taxon>
        <taxon>Maleae</taxon>
        <taxon>Malus</taxon>
    </lineage>
</organism>
<evidence type="ECO:0000313" key="2">
    <source>
        <dbReference type="EMBL" id="TQD69470.1"/>
    </source>
</evidence>
<sequence length="72" mass="7960">MVDNIAHESNTANECTSMHVPEIPKVRNEVNPSQEDHDVKPSEQLEKPLSLKELVIPCAASISESKETCEMA</sequence>
<proteinExistence type="predicted"/>
<comment type="caution">
    <text evidence="2">The sequence shown here is derived from an EMBL/GenBank/DDBJ whole genome shotgun (WGS) entry which is preliminary data.</text>
</comment>
<reference evidence="2 3" key="1">
    <citation type="journal article" date="2019" name="G3 (Bethesda)">
        <title>Sequencing of a Wild Apple (Malus baccata) Genome Unravels the Differences Between Cultivated and Wild Apple Species Regarding Disease Resistance and Cold Tolerance.</title>
        <authorList>
            <person name="Chen X."/>
        </authorList>
    </citation>
    <scope>NUCLEOTIDE SEQUENCE [LARGE SCALE GENOMIC DNA]</scope>
    <source>
        <strain evidence="3">cv. Shandingzi</strain>
        <tissue evidence="2">Leaves</tissue>
    </source>
</reference>
<feature type="compositionally biased region" description="Polar residues" evidence="1">
    <location>
        <begin position="7"/>
        <end position="16"/>
    </location>
</feature>
<name>A0A540K5I5_MALBA</name>
<evidence type="ECO:0000313" key="3">
    <source>
        <dbReference type="Proteomes" id="UP000315295"/>
    </source>
</evidence>
<evidence type="ECO:0000256" key="1">
    <source>
        <dbReference type="SAM" id="MobiDB-lite"/>
    </source>
</evidence>
<keyword evidence="3" id="KW-1185">Reference proteome</keyword>
<protein>
    <submittedName>
        <fullName evidence="2">Uncharacterized protein</fullName>
    </submittedName>
</protein>
<accession>A0A540K5I5</accession>
<dbReference type="EMBL" id="VIEB01003463">
    <property type="protein sequence ID" value="TQD69470.1"/>
    <property type="molecule type" value="Genomic_DNA"/>
</dbReference>
<dbReference type="Proteomes" id="UP000315295">
    <property type="component" value="Unassembled WGS sequence"/>
</dbReference>
<gene>
    <name evidence="2" type="ORF">C1H46_044996</name>
</gene>